<proteinExistence type="predicted"/>
<comment type="caution">
    <text evidence="1">The sequence shown here is derived from an EMBL/GenBank/DDBJ whole genome shotgun (WGS) entry which is preliminary data.</text>
</comment>
<dbReference type="AlphaFoldDB" id="A0ABD6BLU0"/>
<keyword evidence="2" id="KW-1185">Reference proteome</keyword>
<dbReference type="EMBL" id="JBHUCZ010000001">
    <property type="protein sequence ID" value="MFD1566007.1"/>
    <property type="molecule type" value="Genomic_DNA"/>
</dbReference>
<accession>A0ABD6BLU0</accession>
<evidence type="ECO:0000313" key="2">
    <source>
        <dbReference type="Proteomes" id="UP001597139"/>
    </source>
</evidence>
<evidence type="ECO:0000313" key="1">
    <source>
        <dbReference type="EMBL" id="MFD1566007.1"/>
    </source>
</evidence>
<dbReference type="Proteomes" id="UP001597139">
    <property type="component" value="Unassembled WGS sequence"/>
</dbReference>
<dbReference type="RefSeq" id="WP_267645248.1">
    <property type="nucleotide sequence ID" value="NZ_JANHGR010000001.1"/>
</dbReference>
<name>A0ABD6BLU0_9EURY</name>
<sequence length="64" mass="6947">MARTQTTLQGADSERFQANLDRVADLRGGAEPSNAELVRMMLDQFDPTEAVRNPDGSAKRGGLL</sequence>
<gene>
    <name evidence="1" type="ORF">ACFSAU_00725</name>
</gene>
<organism evidence="1 2">
    <name type="scientific">Halolamina litorea</name>
    <dbReference type="NCBI Taxonomy" id="1515593"/>
    <lineage>
        <taxon>Archaea</taxon>
        <taxon>Methanobacteriati</taxon>
        <taxon>Methanobacteriota</taxon>
        <taxon>Stenosarchaea group</taxon>
        <taxon>Halobacteria</taxon>
        <taxon>Halobacteriales</taxon>
        <taxon>Haloferacaceae</taxon>
    </lineage>
</organism>
<protein>
    <submittedName>
        <fullName evidence="1">Uncharacterized protein</fullName>
    </submittedName>
</protein>
<reference evidence="1 2" key="1">
    <citation type="journal article" date="2019" name="Int. J. Syst. Evol. Microbiol.">
        <title>The Global Catalogue of Microorganisms (GCM) 10K type strain sequencing project: providing services to taxonomists for standard genome sequencing and annotation.</title>
        <authorList>
            <consortium name="The Broad Institute Genomics Platform"/>
            <consortium name="The Broad Institute Genome Sequencing Center for Infectious Disease"/>
            <person name="Wu L."/>
            <person name="Ma J."/>
        </authorList>
    </citation>
    <scope>NUCLEOTIDE SEQUENCE [LARGE SCALE GENOMIC DNA]</scope>
    <source>
        <strain evidence="1 2">CGMCC 1.12859</strain>
    </source>
</reference>